<keyword evidence="7" id="KW-0456">Lyase</keyword>
<evidence type="ECO:0000256" key="4">
    <source>
        <dbReference type="ARBA" id="ARBA00022679"/>
    </source>
</evidence>
<dbReference type="EC" id="2.5.1.129" evidence="5"/>
<evidence type="ECO:0000256" key="1">
    <source>
        <dbReference type="ARBA" id="ARBA00022602"/>
    </source>
</evidence>
<dbReference type="GO" id="GO:0106141">
    <property type="term" value="F:flavin prenyltransferase activity"/>
    <property type="evidence" value="ECO:0007669"/>
    <property type="project" value="UniProtKB-EC"/>
</dbReference>
<dbReference type="InterPro" id="IPR036551">
    <property type="entry name" value="Flavin_trans-like"/>
</dbReference>
<evidence type="ECO:0000313" key="8">
    <source>
        <dbReference type="Proteomes" id="UP000011765"/>
    </source>
</evidence>
<dbReference type="Gene3D" id="3.40.50.1950">
    <property type="entry name" value="Flavin prenyltransferase-like"/>
    <property type="match status" value="1"/>
</dbReference>
<dbReference type="InterPro" id="IPR004507">
    <property type="entry name" value="UbiX-like"/>
</dbReference>
<proteinExistence type="inferred from homology"/>
<feature type="binding site" evidence="5">
    <location>
        <position position="35"/>
    </location>
    <ligand>
        <name>FMN</name>
        <dbReference type="ChEBI" id="CHEBI:58210"/>
    </ligand>
</feature>
<dbReference type="AlphaFoldDB" id="M1E8B7"/>
<comment type="function">
    <text evidence="5">Flavin prenyltransferase that catalyzes the synthesis of the prenylated FMN cofactor (prenyl-FMN) for 4-hydroxy-3-polyprenylbenzoic acid decarboxylase UbiD. The prenyltransferase is metal-independent and links a dimethylallyl moiety from dimethylallyl monophosphate (DMAP) to the flavin N5 and C6 atoms of FMN.</text>
</comment>
<keyword evidence="3 5" id="KW-0288">FMN</keyword>
<dbReference type="HOGENOM" id="CLU_074522_0_0_9"/>
<dbReference type="NCBIfam" id="NF004685">
    <property type="entry name" value="PRK06029.1"/>
    <property type="match status" value="1"/>
</dbReference>
<dbReference type="GO" id="GO:0016829">
    <property type="term" value="F:lyase activity"/>
    <property type="evidence" value="ECO:0007669"/>
    <property type="project" value="UniProtKB-KW"/>
</dbReference>
<dbReference type="eggNOG" id="COG0163">
    <property type="taxonomic scope" value="Bacteria"/>
</dbReference>
<dbReference type="NCBIfam" id="TIGR00421">
    <property type="entry name" value="ubiX_pad"/>
    <property type="match status" value="1"/>
</dbReference>
<feature type="binding site" evidence="5">
    <location>
        <begin position="10"/>
        <end position="12"/>
    </location>
    <ligand>
        <name>FMN</name>
        <dbReference type="ChEBI" id="CHEBI:58210"/>
    </ligand>
</feature>
<evidence type="ECO:0000256" key="3">
    <source>
        <dbReference type="ARBA" id="ARBA00022643"/>
    </source>
</evidence>
<dbReference type="OrthoDB" id="9781577at2"/>
<comment type="caution">
    <text evidence="5">Lacks conserved residue(s) required for the propagation of feature annotation.</text>
</comment>
<keyword evidence="4 5" id="KW-0808">Transferase</keyword>
<comment type="similarity">
    <text evidence="5">Belongs to the UbiX/PAD1 family.</text>
</comment>
<comment type="catalytic activity">
    <reaction evidence="5">
        <text>dimethylallyl phosphate + FMNH2 = prenylated FMNH2 + phosphate</text>
        <dbReference type="Rhea" id="RHEA:37743"/>
        <dbReference type="ChEBI" id="CHEBI:43474"/>
        <dbReference type="ChEBI" id="CHEBI:57618"/>
        <dbReference type="ChEBI" id="CHEBI:87467"/>
        <dbReference type="ChEBI" id="CHEBI:88052"/>
        <dbReference type="EC" id="2.5.1.129"/>
    </reaction>
</comment>
<dbReference type="InterPro" id="IPR003382">
    <property type="entry name" value="Flavoprotein"/>
</dbReference>
<dbReference type="KEGG" id="tnr:Thena_1476"/>
<feature type="domain" description="Flavoprotein" evidence="6">
    <location>
        <begin position="2"/>
        <end position="172"/>
    </location>
</feature>
<dbReference type="HAMAP" id="MF_01984">
    <property type="entry name" value="ubiX_pad"/>
    <property type="match status" value="1"/>
</dbReference>
<gene>
    <name evidence="5" type="primary">ubiX</name>
    <name evidence="7" type="ORF">Thena_1476</name>
</gene>
<dbReference type="Proteomes" id="UP000011765">
    <property type="component" value="Chromosome"/>
</dbReference>
<dbReference type="Pfam" id="PF02441">
    <property type="entry name" value="Flavoprotein"/>
    <property type="match status" value="1"/>
</dbReference>
<accession>M1E8B7</accession>
<evidence type="ECO:0000256" key="2">
    <source>
        <dbReference type="ARBA" id="ARBA00022630"/>
    </source>
</evidence>
<reference evidence="7 8" key="1">
    <citation type="submission" date="2011-04" db="EMBL/GenBank/DDBJ databases">
        <title>The complete genome of Thermodesulfobium narugense DSM 14796.</title>
        <authorList>
            <consortium name="US DOE Joint Genome Institute (JGI-PGF)"/>
            <person name="Lucas S."/>
            <person name="Han J."/>
            <person name="Lapidus A."/>
            <person name="Bruce D."/>
            <person name="Goodwin L."/>
            <person name="Pitluck S."/>
            <person name="Peters L."/>
            <person name="Kyrpides N."/>
            <person name="Mavromatis K."/>
            <person name="Pagani I."/>
            <person name="Ivanova N."/>
            <person name="Ovchinnikova G."/>
            <person name="Zhang X."/>
            <person name="Saunders L."/>
            <person name="Detter J.C."/>
            <person name="Tapia R."/>
            <person name="Han C."/>
            <person name="Land M."/>
            <person name="Hauser L."/>
            <person name="Markowitz V."/>
            <person name="Cheng J.-F."/>
            <person name="Hugenholtz P."/>
            <person name="Woyke T."/>
            <person name="Wu D."/>
            <person name="Spring S."/>
            <person name="Schroeder M."/>
            <person name="Brambilla E."/>
            <person name="Klenk H.-P."/>
            <person name="Eisen J.A."/>
        </authorList>
    </citation>
    <scope>NUCLEOTIDE SEQUENCE [LARGE SCALE GENOMIC DNA]</scope>
    <source>
        <strain evidence="7 8">DSM 14796</strain>
    </source>
</reference>
<feature type="binding site" evidence="5">
    <location>
        <position position="123"/>
    </location>
    <ligand>
        <name>FMN</name>
        <dbReference type="ChEBI" id="CHEBI:58210"/>
    </ligand>
</feature>
<evidence type="ECO:0000313" key="7">
    <source>
        <dbReference type="EMBL" id="AEE15088.1"/>
    </source>
</evidence>
<feature type="binding site" evidence="5">
    <location>
        <position position="169"/>
    </location>
    <ligand>
        <name>dimethylallyl phosphate</name>
        <dbReference type="ChEBI" id="CHEBI:88052"/>
    </ligand>
</feature>
<sequence>MKKIVIGITGASGIRYALKIIDVLKRECDLCVIYTRAARLVMMDEEGIDISEIKERHGDVKFYDESDFSCKYASGSQRPDAVIVCPCSAATLSSVANGLSSNLLERVCDVALKEGVKLILVFRETPLNLIHIENMKKVAMAGGIILPACPGFYNKPKSVEDMVDFVVAKTLKRIGIDSELLKPWEGDNKS</sequence>
<dbReference type="SUPFAM" id="SSF52507">
    <property type="entry name" value="Homo-oligomeric flavin-containing Cys decarboxylases, HFCD"/>
    <property type="match status" value="1"/>
</dbReference>
<dbReference type="RefSeq" id="WP_013756809.1">
    <property type="nucleotide sequence ID" value="NC_015499.1"/>
</dbReference>
<dbReference type="STRING" id="747365.Thena_1476"/>
<name>M1E8B7_9BACT</name>
<keyword evidence="1 5" id="KW-0637">Prenyltransferase</keyword>
<evidence type="ECO:0000259" key="6">
    <source>
        <dbReference type="Pfam" id="PF02441"/>
    </source>
</evidence>
<dbReference type="EMBL" id="CP002690">
    <property type="protein sequence ID" value="AEE15088.1"/>
    <property type="molecule type" value="Genomic_DNA"/>
</dbReference>
<keyword evidence="2 5" id="KW-0285">Flavoprotein</keyword>
<feature type="binding site" evidence="5">
    <location>
        <position position="153"/>
    </location>
    <ligand>
        <name>dimethylallyl phosphate</name>
        <dbReference type="ChEBI" id="CHEBI:88052"/>
    </ligand>
</feature>
<feature type="binding site" evidence="5">
    <location>
        <begin position="88"/>
        <end position="91"/>
    </location>
    <ligand>
        <name>FMN</name>
        <dbReference type="ChEBI" id="CHEBI:58210"/>
    </ligand>
</feature>
<keyword evidence="8" id="KW-1185">Reference proteome</keyword>
<organism evidence="7 8">
    <name type="scientific">Thermodesulfobium narugense DSM 14796</name>
    <dbReference type="NCBI Taxonomy" id="747365"/>
    <lineage>
        <taxon>Bacteria</taxon>
        <taxon>Pseudomonadati</taxon>
        <taxon>Thermodesulfobiota</taxon>
        <taxon>Thermodesulfobiia</taxon>
        <taxon>Thermodesulfobiales</taxon>
        <taxon>Thermodesulfobiaceae</taxon>
        <taxon>Thermodesulfobium</taxon>
    </lineage>
</organism>
<protein>
    <recommendedName>
        <fullName evidence="5">Flavin prenyltransferase UbiX</fullName>
        <ecNumber evidence="5">2.5.1.129</ecNumber>
    </recommendedName>
</protein>
<evidence type="ECO:0000256" key="5">
    <source>
        <dbReference type="HAMAP-Rule" id="MF_01984"/>
    </source>
</evidence>